<dbReference type="SUPFAM" id="SSF47598">
    <property type="entry name" value="Ribbon-helix-helix"/>
    <property type="match status" value="1"/>
</dbReference>
<keyword evidence="2" id="KW-1277">Toxin-antitoxin system</keyword>
<reference evidence="3" key="1">
    <citation type="submission" date="2021-02" db="EMBL/GenBank/DDBJ databases">
        <title>Skermanella TT6 skin isolate.</title>
        <authorList>
            <person name="Lee K."/>
            <person name="Ganzorig M."/>
        </authorList>
    </citation>
    <scope>NUCLEOTIDE SEQUENCE</scope>
    <source>
        <strain evidence="3">TT6</strain>
    </source>
</reference>
<organism evidence="3 4">
    <name type="scientific">Skermanella cutis</name>
    <dbReference type="NCBI Taxonomy" id="2775420"/>
    <lineage>
        <taxon>Bacteria</taxon>
        <taxon>Pseudomonadati</taxon>
        <taxon>Pseudomonadota</taxon>
        <taxon>Alphaproteobacteria</taxon>
        <taxon>Rhodospirillales</taxon>
        <taxon>Azospirillaceae</taxon>
        <taxon>Skermanella</taxon>
    </lineage>
</organism>
<protein>
    <submittedName>
        <fullName evidence="3">Type II toxin-antitoxin system ParD family antitoxin</fullName>
    </submittedName>
</protein>
<dbReference type="EMBL" id="CP067420">
    <property type="protein sequence ID" value="QQP90952.1"/>
    <property type="molecule type" value="Genomic_DNA"/>
</dbReference>
<dbReference type="RefSeq" id="WP_201078384.1">
    <property type="nucleotide sequence ID" value="NZ_CP067420.1"/>
</dbReference>
<evidence type="ECO:0000313" key="3">
    <source>
        <dbReference type="EMBL" id="QQP90952.1"/>
    </source>
</evidence>
<dbReference type="PANTHER" id="PTHR36582:SF2">
    <property type="entry name" value="ANTITOXIN PARD"/>
    <property type="match status" value="1"/>
</dbReference>
<evidence type="ECO:0000256" key="2">
    <source>
        <dbReference type="ARBA" id="ARBA00022649"/>
    </source>
</evidence>
<keyword evidence="4" id="KW-1185">Reference proteome</keyword>
<sequence>MPTMNVSLPAEFVEFVEKEVASGEYGTASEVIRDSLRLLRRERAAREERLAVLRREINIGVEQARNGQFSKLTISDIAASLRDEDLP</sequence>
<dbReference type="Proteomes" id="UP000595197">
    <property type="component" value="Chromosome"/>
</dbReference>
<comment type="similarity">
    <text evidence="1">Belongs to the ParD antitoxin family.</text>
</comment>
<proteinExistence type="inferred from homology"/>
<dbReference type="CDD" id="cd22231">
    <property type="entry name" value="RHH_NikR_HicB-like"/>
    <property type="match status" value="1"/>
</dbReference>
<gene>
    <name evidence="3" type="ORF">IGS68_06940</name>
</gene>
<dbReference type="Gene3D" id="6.10.10.120">
    <property type="entry name" value="Antitoxin ParD1-like"/>
    <property type="match status" value="1"/>
</dbReference>
<accession>A0ABX7B9B9</accession>
<dbReference type="InterPro" id="IPR010985">
    <property type="entry name" value="Ribbon_hlx_hlx"/>
</dbReference>
<evidence type="ECO:0000256" key="1">
    <source>
        <dbReference type="ARBA" id="ARBA00008580"/>
    </source>
</evidence>
<dbReference type="Pfam" id="PF03693">
    <property type="entry name" value="ParD_antitoxin"/>
    <property type="match status" value="1"/>
</dbReference>
<dbReference type="InterPro" id="IPR038296">
    <property type="entry name" value="ParD_sf"/>
</dbReference>
<dbReference type="PANTHER" id="PTHR36582">
    <property type="entry name" value="ANTITOXIN PARD"/>
    <property type="match status" value="1"/>
</dbReference>
<dbReference type="NCBIfam" id="TIGR02606">
    <property type="entry name" value="antidote_CC2985"/>
    <property type="match status" value="1"/>
</dbReference>
<dbReference type="InterPro" id="IPR022789">
    <property type="entry name" value="ParD"/>
</dbReference>
<name>A0ABX7B9B9_9PROT</name>
<evidence type="ECO:0000313" key="4">
    <source>
        <dbReference type="Proteomes" id="UP000595197"/>
    </source>
</evidence>